<evidence type="ECO:0000313" key="2">
    <source>
        <dbReference type="EMBL" id="SVB91925.1"/>
    </source>
</evidence>
<accession>A0A382HXP3</accession>
<protein>
    <submittedName>
        <fullName evidence="2">Uncharacterized protein</fullName>
    </submittedName>
</protein>
<name>A0A382HXP3_9ZZZZ</name>
<feature type="transmembrane region" description="Helical" evidence="1">
    <location>
        <begin position="9"/>
        <end position="25"/>
    </location>
</feature>
<reference evidence="2" key="1">
    <citation type="submission" date="2018-05" db="EMBL/GenBank/DDBJ databases">
        <authorList>
            <person name="Lanie J.A."/>
            <person name="Ng W.-L."/>
            <person name="Kazmierczak K.M."/>
            <person name="Andrzejewski T.M."/>
            <person name="Davidsen T.M."/>
            <person name="Wayne K.J."/>
            <person name="Tettelin H."/>
            <person name="Glass J.I."/>
            <person name="Rusch D."/>
            <person name="Podicherti R."/>
            <person name="Tsui H.-C.T."/>
            <person name="Winkler M.E."/>
        </authorList>
    </citation>
    <scope>NUCLEOTIDE SEQUENCE</scope>
</reference>
<evidence type="ECO:0000256" key="1">
    <source>
        <dbReference type="SAM" id="Phobius"/>
    </source>
</evidence>
<feature type="non-terminal residue" evidence="2">
    <location>
        <position position="90"/>
    </location>
</feature>
<keyword evidence="1" id="KW-1133">Transmembrane helix</keyword>
<feature type="transmembrane region" description="Helical" evidence="1">
    <location>
        <begin position="67"/>
        <end position="87"/>
    </location>
</feature>
<proteinExistence type="predicted"/>
<dbReference type="AlphaFoldDB" id="A0A382HXP3"/>
<gene>
    <name evidence="2" type="ORF">METZ01_LOCUS244779</name>
</gene>
<keyword evidence="1" id="KW-0472">Membrane</keyword>
<dbReference type="EMBL" id="UINC01063853">
    <property type="protein sequence ID" value="SVB91925.1"/>
    <property type="molecule type" value="Genomic_DNA"/>
</dbReference>
<organism evidence="2">
    <name type="scientific">marine metagenome</name>
    <dbReference type="NCBI Taxonomy" id="408172"/>
    <lineage>
        <taxon>unclassified sequences</taxon>
        <taxon>metagenomes</taxon>
        <taxon>ecological metagenomes</taxon>
    </lineage>
</organism>
<sequence>MRMIEIKSYAVLFLFLIVISIYYALTIPSNSIWLDQTTAVNLAKDILNGHFPLVGYPHSNRVHSFPAFYYLIAPLVYISDNPIFLYWSVA</sequence>
<keyword evidence="1" id="KW-0812">Transmembrane</keyword>